<evidence type="ECO:0000313" key="4">
    <source>
        <dbReference type="Proteomes" id="UP001157006"/>
    </source>
</evidence>
<dbReference type="Proteomes" id="UP001157006">
    <property type="component" value="Chromosome 1L"/>
</dbReference>
<feature type="region of interest" description="Disordered" evidence="2">
    <location>
        <begin position="96"/>
        <end position="115"/>
    </location>
</feature>
<protein>
    <recommendedName>
        <fullName evidence="5">No apical meristem-associated C-terminal domain-containing protein</fullName>
    </recommendedName>
</protein>
<sequence>MNPNNNPLNTQNSTNYPFNYPNPNYIFQNQSSNQQGPQNIPNFIIPSSNPNYHPYYRSMMSYSSQAPPYYSSTPMGNENVPNVGLDEFPDFSKQTALGGMSGGHGATPNAEDSNPVRRKIPKWTTDQNLVLISGCIKYGTDSVVGRNQKNAYDNVKRMQKSGWSENDVLVKAHELYSSGKSGHFILMSEWLALRDQPCYGSQCSPNGEESSKKRVKKSNGVAFESVNEEWNEFKQFKEKELERLDKIAMRQEEANQLLKESTEAKKMKMFMKLSSKEHLDDRSKELLEKLGRDLFGN</sequence>
<organism evidence="3 4">
    <name type="scientific">Vicia faba</name>
    <name type="common">Broad bean</name>
    <name type="synonym">Faba vulgaris</name>
    <dbReference type="NCBI Taxonomy" id="3906"/>
    <lineage>
        <taxon>Eukaryota</taxon>
        <taxon>Viridiplantae</taxon>
        <taxon>Streptophyta</taxon>
        <taxon>Embryophyta</taxon>
        <taxon>Tracheophyta</taxon>
        <taxon>Spermatophyta</taxon>
        <taxon>Magnoliopsida</taxon>
        <taxon>eudicotyledons</taxon>
        <taxon>Gunneridae</taxon>
        <taxon>Pentapetalae</taxon>
        <taxon>rosids</taxon>
        <taxon>fabids</taxon>
        <taxon>Fabales</taxon>
        <taxon>Fabaceae</taxon>
        <taxon>Papilionoideae</taxon>
        <taxon>50 kb inversion clade</taxon>
        <taxon>NPAAA clade</taxon>
        <taxon>Hologalegina</taxon>
        <taxon>IRL clade</taxon>
        <taxon>Fabeae</taxon>
        <taxon>Vicia</taxon>
    </lineage>
</organism>
<dbReference type="PANTHER" id="PTHR45023">
    <property type="match status" value="1"/>
</dbReference>
<evidence type="ECO:0000256" key="2">
    <source>
        <dbReference type="SAM" id="MobiDB-lite"/>
    </source>
</evidence>
<evidence type="ECO:0000256" key="1">
    <source>
        <dbReference type="SAM" id="Coils"/>
    </source>
</evidence>
<dbReference type="AlphaFoldDB" id="A0AAV0YMP5"/>
<accession>A0AAV0YMP5</accession>
<evidence type="ECO:0008006" key="5">
    <source>
        <dbReference type="Google" id="ProtNLM"/>
    </source>
</evidence>
<name>A0AAV0YMP5_VICFA</name>
<evidence type="ECO:0000313" key="3">
    <source>
        <dbReference type="EMBL" id="CAI8585660.1"/>
    </source>
</evidence>
<feature type="coiled-coil region" evidence="1">
    <location>
        <begin position="234"/>
        <end position="261"/>
    </location>
</feature>
<reference evidence="3 4" key="1">
    <citation type="submission" date="2023-01" db="EMBL/GenBank/DDBJ databases">
        <authorList>
            <person name="Kreplak J."/>
        </authorList>
    </citation>
    <scope>NUCLEOTIDE SEQUENCE [LARGE SCALE GENOMIC DNA]</scope>
</reference>
<gene>
    <name evidence="3" type="ORF">VFH_I217160</name>
</gene>
<dbReference type="EMBL" id="OX451736">
    <property type="protein sequence ID" value="CAI8585660.1"/>
    <property type="molecule type" value="Genomic_DNA"/>
</dbReference>
<keyword evidence="1" id="KW-0175">Coiled coil</keyword>
<proteinExistence type="predicted"/>
<feature type="region of interest" description="Disordered" evidence="2">
    <location>
        <begin position="1"/>
        <end position="21"/>
    </location>
</feature>
<keyword evidence="4" id="KW-1185">Reference proteome</keyword>
<dbReference type="PANTHER" id="PTHR45023:SF13">
    <property type="entry name" value="PUTATIVE-RELATED"/>
    <property type="match status" value="1"/>
</dbReference>